<evidence type="ECO:0000313" key="3">
    <source>
        <dbReference type="Proteomes" id="UP000034350"/>
    </source>
</evidence>
<dbReference type="Proteomes" id="UP000034350">
    <property type="component" value="Unassembled WGS sequence"/>
</dbReference>
<keyword evidence="1" id="KW-1133">Transmembrane helix</keyword>
<keyword evidence="1" id="KW-0472">Membrane</keyword>
<dbReference type="EMBL" id="JPQZ01000032">
    <property type="protein sequence ID" value="KKO75099.1"/>
    <property type="molecule type" value="Genomic_DNA"/>
</dbReference>
<dbReference type="VEuPathDB" id="MicrosporidiaDB:AAJ76_320008997"/>
<keyword evidence="3" id="KW-1185">Reference proteome</keyword>
<comment type="caution">
    <text evidence="2">The sequence shown here is derived from an EMBL/GenBank/DDBJ whole genome shotgun (WGS) entry which is preliminary data.</text>
</comment>
<name>A0A0F9ZBN1_9MICR</name>
<organism evidence="2 3">
    <name type="scientific">Vairimorpha ceranae</name>
    <dbReference type="NCBI Taxonomy" id="40302"/>
    <lineage>
        <taxon>Eukaryota</taxon>
        <taxon>Fungi</taxon>
        <taxon>Fungi incertae sedis</taxon>
        <taxon>Microsporidia</taxon>
        <taxon>Nosematidae</taxon>
        <taxon>Vairimorpha</taxon>
    </lineage>
</organism>
<dbReference type="RefSeq" id="XP_024330841.1">
    <property type="nucleotide sequence ID" value="XM_024475186.1"/>
</dbReference>
<feature type="transmembrane region" description="Helical" evidence="1">
    <location>
        <begin position="58"/>
        <end position="79"/>
    </location>
</feature>
<evidence type="ECO:0000256" key="1">
    <source>
        <dbReference type="SAM" id="Phobius"/>
    </source>
</evidence>
<sequence>MENKNLNHHFIRQPKAEMGRITYKRKIINKILLKLKVLLNCIWDKNVSSLGKTHMKKVFLFNPFYILFFFVLSIHYFILLLKNSHFLNLNICTLSVLLYHEGFARRKI</sequence>
<gene>
    <name evidence="2" type="ORF">AAJ76_320008997</name>
</gene>
<accession>A0A0F9ZBN1</accession>
<keyword evidence="1" id="KW-0812">Transmembrane</keyword>
<evidence type="ECO:0000313" key="2">
    <source>
        <dbReference type="EMBL" id="KKO75099.1"/>
    </source>
</evidence>
<proteinExistence type="predicted"/>
<protein>
    <submittedName>
        <fullName evidence="2">Uncharacterized protein</fullName>
    </submittedName>
</protein>
<reference evidence="2 3" key="1">
    <citation type="journal article" date="2015" name="Environ. Microbiol.">
        <title>Genome analyses suggest the presence of polyploidy and recent human-driven expansions in eight global populations of the honeybee pathogen Nosema ceranae.</title>
        <authorList>
            <person name="Pelin A."/>
            <person name="Selman M."/>
            <person name="Aris-Brosou S."/>
            <person name="Farinelli L."/>
            <person name="Corradi N."/>
        </authorList>
    </citation>
    <scope>NUCLEOTIDE SEQUENCE [LARGE SCALE GENOMIC DNA]</scope>
    <source>
        <strain evidence="2 3">PA08 1199</strain>
    </source>
</reference>
<dbReference type="AlphaFoldDB" id="A0A0F9ZBN1"/>
<dbReference type="GeneID" id="36320120"/>